<dbReference type="PATRIC" id="fig|1604004.4.peg.2391"/>
<dbReference type="HOGENOM" id="CLU_089545_0_0_2"/>
<organism evidence="3 6">
    <name type="scientific">Halanaeroarchaeum sulfurireducens</name>
    <dbReference type="NCBI Taxonomy" id="1604004"/>
    <lineage>
        <taxon>Archaea</taxon>
        <taxon>Methanobacteriati</taxon>
        <taxon>Methanobacteriota</taxon>
        <taxon>Stenosarchaea group</taxon>
        <taxon>Halobacteria</taxon>
        <taxon>Halobacteriales</taxon>
        <taxon>Halobacteriaceae</taxon>
        <taxon>Halanaeroarchaeum</taxon>
    </lineage>
</organism>
<geneLocation type="plasmid" evidence="4 5">
    <name>pM27-SA2-01</name>
</geneLocation>
<keyword evidence="1" id="KW-0479">Metal-binding</keyword>
<evidence type="ECO:0000313" key="3">
    <source>
        <dbReference type="EMBL" id="AKH98738.1"/>
    </source>
</evidence>
<dbReference type="PROSITE" id="PS50966">
    <property type="entry name" value="ZF_SWIM"/>
    <property type="match status" value="1"/>
</dbReference>
<evidence type="ECO:0000313" key="4">
    <source>
        <dbReference type="EMBL" id="ALG83182.1"/>
    </source>
</evidence>
<keyword evidence="1" id="KW-0863">Zinc-finger</keyword>
<evidence type="ECO:0000313" key="6">
    <source>
        <dbReference type="Proteomes" id="UP000069906"/>
    </source>
</evidence>
<sequence length="297" mass="33818">MLGKFISARRGAEAHSRLHRTMSDRYLTAVLAEAERVAKNHDQVARSTDSPAHEYLRYAVLRLLERESEAVAERFPQVDGVTVGYGRDESMFDSWGSDVEWWDTVSPREECTRFRLFYPDDHTTVPRVIIDVMTALGAWRVWDGDAAACGSYDHRERREVHYLWPDGHPVEELLQERLQHADGAVAPDGGQTGDIRDRMVVAEQATQQDALEPRTRRAVDEPMNVSLLAKGGRYEVASASGNRYDVDIIGKSCTCPDWQQRTPEGGCKHMRRVDYEIKQRRVPRPDGRLPAELDVRS</sequence>
<dbReference type="Proteomes" id="UP000069906">
    <property type="component" value="Plasmid pHSR2-01"/>
</dbReference>
<evidence type="ECO:0000259" key="2">
    <source>
        <dbReference type="PROSITE" id="PS50966"/>
    </source>
</evidence>
<dbReference type="EMBL" id="CP011565">
    <property type="protein sequence ID" value="ALG83182.1"/>
    <property type="molecule type" value="Genomic_DNA"/>
</dbReference>
<keyword evidence="1" id="KW-0862">Zinc</keyword>
<dbReference type="Proteomes" id="UP000060390">
    <property type="component" value="Plasmid pM27-SA2-01"/>
</dbReference>
<gene>
    <name evidence="4" type="ORF">HLASA_3114</name>
    <name evidence="3" type="ORF">HLASF_3112</name>
</gene>
<proteinExistence type="predicted"/>
<dbReference type="KEGG" id="hsf:HLASA_3114"/>
<evidence type="ECO:0000313" key="5">
    <source>
        <dbReference type="Proteomes" id="UP000060390"/>
    </source>
</evidence>
<dbReference type="AlphaFoldDB" id="A0A0F7PHM9"/>
<dbReference type="InterPro" id="IPR007527">
    <property type="entry name" value="Znf_SWIM"/>
</dbReference>
<reference evidence="3 6" key="1">
    <citation type="submission" date="2014-06" db="EMBL/GenBank/DDBJ databases">
        <title>Secret life of haloarchaea: discovery of obligatory anaerobic haloarchaea growing by dissimilatory sulfur reduction.</title>
        <authorList>
            <person name="Sorokin D.Y."/>
            <person name="Kublanov I.V."/>
            <person name="Gavrilov S.N."/>
            <person name="Ferrer M."/>
            <person name="Golyshin P.N."/>
            <person name="Messina E."/>
            <person name="La Cono V."/>
            <person name="Yakimov M.M."/>
        </authorList>
    </citation>
    <scope>NUCLEOTIDE SEQUENCE [LARGE SCALE GENOMIC DNA]</scope>
    <source>
        <strain evidence="3 6">HSR2</strain>
        <plasmid evidence="3 6">pHSR2-01</plasmid>
    </source>
</reference>
<evidence type="ECO:0000256" key="1">
    <source>
        <dbReference type="PROSITE-ProRule" id="PRU00325"/>
    </source>
</evidence>
<keyword evidence="3" id="KW-0614">Plasmid</keyword>
<feature type="domain" description="SWIM-type" evidence="2">
    <location>
        <begin position="244"/>
        <end position="278"/>
    </location>
</feature>
<accession>A0A0F7PHM9</accession>
<protein>
    <submittedName>
        <fullName evidence="3">Zinc finger SWIM domain protein</fullName>
    </submittedName>
</protein>
<reference evidence="4 5" key="3">
    <citation type="journal article" date="2016" name="Stand. Genomic Sci.">
        <title>Complete genome sequence of 'Halanaeroarchaeum sulfurireducens' M27-SA2, a sulfur-reducing and acetate-oxidizing haloarchaeon from the deep-sea hypersaline anoxic lake Medee.</title>
        <authorList>
            <person name="Messina E."/>
            <person name="Sorokin D.Y."/>
            <person name="Kublanov I.V."/>
            <person name="Toshchakov S."/>
            <person name="Lopatina A."/>
            <person name="Arcadi E."/>
            <person name="Smedile F."/>
            <person name="La Spada G."/>
            <person name="La Cono V."/>
            <person name="Yakimov M.M."/>
        </authorList>
    </citation>
    <scope>NUCLEOTIDE SEQUENCE [LARGE SCALE GENOMIC DNA]</scope>
    <source>
        <strain evidence="4 5">M27-SA2</strain>
        <plasmid evidence="5">Plasmid pM27-SA2-01</plasmid>
        <plasmid evidence="4">pM27-SA2-01</plasmid>
    </source>
</reference>
<keyword evidence="6" id="KW-1185">Reference proteome</keyword>
<dbReference type="GO" id="GO:0008270">
    <property type="term" value="F:zinc ion binding"/>
    <property type="evidence" value="ECO:0007669"/>
    <property type="project" value="UniProtKB-KW"/>
</dbReference>
<name>A0A0F7PHM9_9EURY</name>
<reference evidence="5" key="2">
    <citation type="submission" date="2015-05" db="EMBL/GenBank/DDBJ databases">
        <title>Complete genome sequence of Halanaeroarchaeum sulfurireducens type strain M27-SA2, a sulfate-reducer haloarchaeon from marine anoxic lake Medee.</title>
        <authorList>
            <person name="Messina E."/>
            <person name="Kublanov I.V."/>
            <person name="Toshchakov S."/>
            <person name="Arcadi E."/>
            <person name="La Spada G."/>
            <person name="La Cono V."/>
            <person name="Yakimov M.M."/>
        </authorList>
    </citation>
    <scope>NUCLEOTIDE SEQUENCE [LARGE SCALE GENOMIC DNA]</scope>
    <source>
        <strain evidence="5">M27-SA2</strain>
        <plasmid evidence="5">Plasmid pM27-SA2-01</plasmid>
    </source>
</reference>
<dbReference type="EMBL" id="CP008875">
    <property type="protein sequence ID" value="AKH98738.1"/>
    <property type="molecule type" value="Genomic_DNA"/>
</dbReference>
<geneLocation type="plasmid" evidence="3 6">
    <name>pHSR2-01</name>
</geneLocation>
<dbReference type="KEGG" id="hsu:HLASF_3112"/>